<gene>
    <name evidence="5" type="ORF">E2F48_02790</name>
</gene>
<accession>A0A4R5U364</accession>
<reference evidence="5 6" key="1">
    <citation type="submission" date="2019-03" db="EMBL/GenBank/DDBJ databases">
        <title>Arthrobacter sp. nov., an bacterium isolated from biocrust in Mu Us Desert.</title>
        <authorList>
            <person name="Lixiong L."/>
        </authorList>
    </citation>
    <scope>NUCLEOTIDE SEQUENCE [LARGE SCALE GENOMIC DNA]</scope>
    <source>
        <strain evidence="5 6">SLN-3</strain>
    </source>
</reference>
<protein>
    <submittedName>
        <fullName evidence="5">FadR family transcriptional regulator</fullName>
    </submittedName>
</protein>
<dbReference type="RefSeq" id="WP_133402455.1">
    <property type="nucleotide sequence ID" value="NZ_SMTK01000001.1"/>
</dbReference>
<dbReference type="Pfam" id="PF00392">
    <property type="entry name" value="GntR"/>
    <property type="match status" value="1"/>
</dbReference>
<evidence type="ECO:0000256" key="2">
    <source>
        <dbReference type="ARBA" id="ARBA00023125"/>
    </source>
</evidence>
<name>A0A4R5U364_9MICC</name>
<sequence length="234" mass="25569">MSRKTLVDTVADQLLEQIIDGRYAVGDALPAEAEIAGEAGVSRLTVREALKALRAQNVVRVTRGRGTYVNPPESWTSLEAMVKASDKSQGKGATSTQLLEVRRMIETGAAALAASRMTERDLAGLGRHLRNMEEAAARNEVDAFVAADIAFHDVILRASGNILLPALYEPLGRLLSAARRETSAVPDIQQHAIRMHREVMEALATGDPELSRAAMDRHMDQTSDDLREYVLNQQ</sequence>
<dbReference type="SMART" id="SM00895">
    <property type="entry name" value="FCD"/>
    <property type="match status" value="1"/>
</dbReference>
<dbReference type="PANTHER" id="PTHR43537">
    <property type="entry name" value="TRANSCRIPTIONAL REGULATOR, GNTR FAMILY"/>
    <property type="match status" value="1"/>
</dbReference>
<dbReference type="EMBL" id="SMTK01000001">
    <property type="protein sequence ID" value="TDK28043.1"/>
    <property type="molecule type" value="Genomic_DNA"/>
</dbReference>
<dbReference type="InterPro" id="IPR011711">
    <property type="entry name" value="GntR_C"/>
</dbReference>
<evidence type="ECO:0000313" key="6">
    <source>
        <dbReference type="Proteomes" id="UP000295411"/>
    </source>
</evidence>
<dbReference type="GO" id="GO:0003700">
    <property type="term" value="F:DNA-binding transcription factor activity"/>
    <property type="evidence" value="ECO:0007669"/>
    <property type="project" value="InterPro"/>
</dbReference>
<evidence type="ECO:0000313" key="5">
    <source>
        <dbReference type="EMBL" id="TDK28043.1"/>
    </source>
</evidence>
<organism evidence="5 6">
    <name type="scientific">Arthrobacter crusticola</name>
    <dbReference type="NCBI Taxonomy" id="2547960"/>
    <lineage>
        <taxon>Bacteria</taxon>
        <taxon>Bacillati</taxon>
        <taxon>Actinomycetota</taxon>
        <taxon>Actinomycetes</taxon>
        <taxon>Micrococcales</taxon>
        <taxon>Micrococcaceae</taxon>
        <taxon>Arthrobacter</taxon>
    </lineage>
</organism>
<dbReference type="InterPro" id="IPR000524">
    <property type="entry name" value="Tscrpt_reg_HTH_GntR"/>
</dbReference>
<dbReference type="SMART" id="SM00345">
    <property type="entry name" value="HTH_GNTR"/>
    <property type="match status" value="1"/>
</dbReference>
<dbReference type="Gene3D" id="1.10.10.10">
    <property type="entry name" value="Winged helix-like DNA-binding domain superfamily/Winged helix DNA-binding domain"/>
    <property type="match status" value="1"/>
</dbReference>
<keyword evidence="2" id="KW-0238">DNA-binding</keyword>
<dbReference type="OrthoDB" id="4535513at2"/>
<dbReference type="PANTHER" id="PTHR43537:SF5">
    <property type="entry name" value="UXU OPERON TRANSCRIPTIONAL REGULATOR"/>
    <property type="match status" value="1"/>
</dbReference>
<dbReference type="AlphaFoldDB" id="A0A4R5U364"/>
<evidence type="ECO:0000259" key="4">
    <source>
        <dbReference type="PROSITE" id="PS50949"/>
    </source>
</evidence>
<dbReference type="Pfam" id="PF07729">
    <property type="entry name" value="FCD"/>
    <property type="match status" value="1"/>
</dbReference>
<dbReference type="SUPFAM" id="SSF46785">
    <property type="entry name" value="Winged helix' DNA-binding domain"/>
    <property type="match status" value="1"/>
</dbReference>
<dbReference type="PROSITE" id="PS50949">
    <property type="entry name" value="HTH_GNTR"/>
    <property type="match status" value="1"/>
</dbReference>
<evidence type="ECO:0000256" key="3">
    <source>
        <dbReference type="ARBA" id="ARBA00023163"/>
    </source>
</evidence>
<dbReference type="Proteomes" id="UP000295411">
    <property type="component" value="Unassembled WGS sequence"/>
</dbReference>
<dbReference type="InterPro" id="IPR036388">
    <property type="entry name" value="WH-like_DNA-bd_sf"/>
</dbReference>
<dbReference type="CDD" id="cd07377">
    <property type="entry name" value="WHTH_GntR"/>
    <property type="match status" value="1"/>
</dbReference>
<dbReference type="PRINTS" id="PR00035">
    <property type="entry name" value="HTHGNTR"/>
</dbReference>
<keyword evidence="6" id="KW-1185">Reference proteome</keyword>
<dbReference type="InterPro" id="IPR008920">
    <property type="entry name" value="TF_FadR/GntR_C"/>
</dbReference>
<dbReference type="Gene3D" id="1.20.120.530">
    <property type="entry name" value="GntR ligand-binding domain-like"/>
    <property type="match status" value="1"/>
</dbReference>
<feature type="domain" description="HTH gntR-type" evidence="4">
    <location>
        <begin position="4"/>
        <end position="72"/>
    </location>
</feature>
<dbReference type="InterPro" id="IPR036390">
    <property type="entry name" value="WH_DNA-bd_sf"/>
</dbReference>
<dbReference type="SUPFAM" id="SSF48008">
    <property type="entry name" value="GntR ligand-binding domain-like"/>
    <property type="match status" value="1"/>
</dbReference>
<proteinExistence type="predicted"/>
<comment type="caution">
    <text evidence="5">The sequence shown here is derived from an EMBL/GenBank/DDBJ whole genome shotgun (WGS) entry which is preliminary data.</text>
</comment>
<evidence type="ECO:0000256" key="1">
    <source>
        <dbReference type="ARBA" id="ARBA00023015"/>
    </source>
</evidence>
<keyword evidence="3" id="KW-0804">Transcription</keyword>
<keyword evidence="1" id="KW-0805">Transcription regulation</keyword>
<dbReference type="GO" id="GO:0003677">
    <property type="term" value="F:DNA binding"/>
    <property type="evidence" value="ECO:0007669"/>
    <property type="project" value="UniProtKB-KW"/>
</dbReference>